<evidence type="ECO:0000259" key="4">
    <source>
        <dbReference type="SMART" id="SM00822"/>
    </source>
</evidence>
<dbReference type="STRING" id="394193.SAMN04489732_13331"/>
<dbReference type="PROSITE" id="PS00061">
    <property type="entry name" value="ADH_SHORT"/>
    <property type="match status" value="1"/>
</dbReference>
<dbReference type="PANTHER" id="PTHR44196:SF1">
    <property type="entry name" value="DEHYDROGENASE_REDUCTASE SDR FAMILY MEMBER 7B"/>
    <property type="match status" value="1"/>
</dbReference>
<dbReference type="CDD" id="cd05233">
    <property type="entry name" value="SDR_c"/>
    <property type="match status" value="1"/>
</dbReference>
<protein>
    <submittedName>
        <fullName evidence="5">3-oxoacyl-[acyl-carrier protein] reductase</fullName>
    </submittedName>
</protein>
<organism evidence="5 6">
    <name type="scientific">Amycolatopsis saalfeldensis</name>
    <dbReference type="NCBI Taxonomy" id="394193"/>
    <lineage>
        <taxon>Bacteria</taxon>
        <taxon>Bacillati</taxon>
        <taxon>Actinomycetota</taxon>
        <taxon>Actinomycetes</taxon>
        <taxon>Pseudonocardiales</taxon>
        <taxon>Pseudonocardiaceae</taxon>
        <taxon>Amycolatopsis</taxon>
    </lineage>
</organism>
<dbReference type="PANTHER" id="PTHR44196">
    <property type="entry name" value="DEHYDROGENASE/REDUCTASE SDR FAMILY MEMBER 7B"/>
    <property type="match status" value="1"/>
</dbReference>
<dbReference type="InterPro" id="IPR057326">
    <property type="entry name" value="KR_dom"/>
</dbReference>
<dbReference type="GO" id="GO:0016020">
    <property type="term" value="C:membrane"/>
    <property type="evidence" value="ECO:0007669"/>
    <property type="project" value="TreeGrafter"/>
</dbReference>
<keyword evidence="2" id="KW-0560">Oxidoreductase</keyword>
<dbReference type="SMART" id="SM00822">
    <property type="entry name" value="PKS_KR"/>
    <property type="match status" value="1"/>
</dbReference>
<dbReference type="SUPFAM" id="SSF51735">
    <property type="entry name" value="NAD(P)-binding Rossmann-fold domains"/>
    <property type="match status" value="1"/>
</dbReference>
<dbReference type="Gene3D" id="3.40.50.720">
    <property type="entry name" value="NAD(P)-binding Rossmann-like Domain"/>
    <property type="match status" value="1"/>
</dbReference>
<dbReference type="AlphaFoldDB" id="A0A1H8YP38"/>
<dbReference type="InterPro" id="IPR036291">
    <property type="entry name" value="NAD(P)-bd_dom_sf"/>
</dbReference>
<evidence type="ECO:0000256" key="2">
    <source>
        <dbReference type="ARBA" id="ARBA00023002"/>
    </source>
</evidence>
<sequence length="277" mass="28526">MLDGEVVLVTGATGTIGRAIAAELGARGAALVLTGRRREVLAEVAGELRDRGVQVETVPGDVSDPDHAEAAVARAKEAFGPVTTLVNNAGGTTSVHAAIADSDPRVWRETLLANVYGPYLFARAVLPSMLARKAGRIITVASRAGTAAMPGAGDYAVAKAAAIRLSESISAETRDHGVLAFSLHPGGVVNPSVAKALERGLVPAGRFPDPPEAAARMIADLAEGRYDVLSGAFLDVNDDLPALAALTARRPPGSSPARVLRVVGLPPEWEAKPRTSA</sequence>
<reference evidence="5 6" key="1">
    <citation type="submission" date="2016-10" db="EMBL/GenBank/DDBJ databases">
        <authorList>
            <person name="de Groot N.N."/>
        </authorList>
    </citation>
    <scope>NUCLEOTIDE SEQUENCE [LARGE SCALE GENOMIC DNA]</scope>
    <source>
        <strain evidence="5 6">DSM 44993</strain>
    </source>
</reference>
<dbReference type="InterPro" id="IPR002347">
    <property type="entry name" value="SDR_fam"/>
</dbReference>
<dbReference type="PRINTS" id="PR00081">
    <property type="entry name" value="GDHRDH"/>
</dbReference>
<dbReference type="Proteomes" id="UP000198582">
    <property type="component" value="Unassembled WGS sequence"/>
</dbReference>
<evidence type="ECO:0000256" key="3">
    <source>
        <dbReference type="RuleBase" id="RU000363"/>
    </source>
</evidence>
<proteinExistence type="inferred from homology"/>
<dbReference type="Pfam" id="PF00106">
    <property type="entry name" value="adh_short"/>
    <property type="match status" value="1"/>
</dbReference>
<accession>A0A1H8YP38</accession>
<dbReference type="EMBL" id="FOEF01000033">
    <property type="protein sequence ID" value="SEP53916.1"/>
    <property type="molecule type" value="Genomic_DNA"/>
</dbReference>
<evidence type="ECO:0000256" key="1">
    <source>
        <dbReference type="ARBA" id="ARBA00006484"/>
    </source>
</evidence>
<dbReference type="RefSeq" id="WP_177231813.1">
    <property type="nucleotide sequence ID" value="NZ_FOEF01000033.1"/>
</dbReference>
<gene>
    <name evidence="5" type="ORF">SAMN04489732_13331</name>
</gene>
<comment type="similarity">
    <text evidence="1 3">Belongs to the short-chain dehydrogenases/reductases (SDR) family.</text>
</comment>
<evidence type="ECO:0000313" key="5">
    <source>
        <dbReference type="EMBL" id="SEP53916.1"/>
    </source>
</evidence>
<dbReference type="PRINTS" id="PR00080">
    <property type="entry name" value="SDRFAMILY"/>
</dbReference>
<feature type="domain" description="Ketoreductase" evidence="4">
    <location>
        <begin position="5"/>
        <end position="192"/>
    </location>
</feature>
<name>A0A1H8YP38_9PSEU</name>
<evidence type="ECO:0000313" key="6">
    <source>
        <dbReference type="Proteomes" id="UP000198582"/>
    </source>
</evidence>
<dbReference type="GO" id="GO:0016491">
    <property type="term" value="F:oxidoreductase activity"/>
    <property type="evidence" value="ECO:0007669"/>
    <property type="project" value="UniProtKB-KW"/>
</dbReference>
<dbReference type="InterPro" id="IPR020904">
    <property type="entry name" value="Sc_DH/Rdtase_CS"/>
</dbReference>
<keyword evidence="6" id="KW-1185">Reference proteome</keyword>